<dbReference type="Gene3D" id="3.90.1570.10">
    <property type="entry name" value="tt1808, chain A"/>
    <property type="match status" value="1"/>
</dbReference>
<reference evidence="1" key="1">
    <citation type="submission" date="2020-02" db="EMBL/GenBank/DDBJ databases">
        <authorList>
            <person name="Meier V. D."/>
        </authorList>
    </citation>
    <scope>NUCLEOTIDE SEQUENCE</scope>
    <source>
        <strain evidence="1">AVDCRST_MAG33</strain>
    </source>
</reference>
<dbReference type="InterPro" id="IPR012296">
    <property type="entry name" value="Nuclease_put_TT1808"/>
</dbReference>
<protein>
    <submittedName>
        <fullName evidence="1">Uncharacterized protein</fullName>
    </submittedName>
</protein>
<dbReference type="AlphaFoldDB" id="A0A6J4V1H5"/>
<accession>A0A6J4V1H5</accession>
<gene>
    <name evidence="1" type="ORF">AVDCRST_MAG33-1930</name>
</gene>
<sequence>MPTRIQVTDYGHRPDDGRRVERIDEELIDLPASDGFLQLVAIAFQRLPDEPILLREMGVVRTAPFDVRLADVIVQPDILYLSAGRCHITTRD</sequence>
<proteinExistence type="predicted"/>
<evidence type="ECO:0000313" key="1">
    <source>
        <dbReference type="EMBL" id="CAA9564297.1"/>
    </source>
</evidence>
<name>A0A6J4V1H5_9BACT</name>
<organism evidence="1">
    <name type="scientific">uncultured Thermomicrobiales bacterium</name>
    <dbReference type="NCBI Taxonomy" id="1645740"/>
    <lineage>
        <taxon>Bacteria</taxon>
        <taxon>Pseudomonadati</taxon>
        <taxon>Thermomicrobiota</taxon>
        <taxon>Thermomicrobia</taxon>
        <taxon>Thermomicrobiales</taxon>
        <taxon>environmental samples</taxon>
    </lineage>
</organism>
<dbReference type="EMBL" id="CADCWK010000212">
    <property type="protein sequence ID" value="CAA9564297.1"/>
    <property type="molecule type" value="Genomic_DNA"/>
</dbReference>